<dbReference type="PRINTS" id="PR00111">
    <property type="entry name" value="ABHYDROLASE"/>
</dbReference>
<dbReference type="SUPFAM" id="SSF53474">
    <property type="entry name" value="alpha/beta-Hydrolases"/>
    <property type="match status" value="1"/>
</dbReference>
<dbReference type="Proteomes" id="UP000093748">
    <property type="component" value="Unassembled WGS sequence"/>
</dbReference>
<dbReference type="Gene3D" id="3.40.50.1820">
    <property type="entry name" value="alpha/beta hydrolase"/>
    <property type="match status" value="1"/>
</dbReference>
<dbReference type="AlphaFoldDB" id="A0A1A5J202"/>
<dbReference type="OrthoDB" id="9812774at2"/>
<evidence type="ECO:0000313" key="3">
    <source>
        <dbReference type="EMBL" id="OBP74157.1"/>
    </source>
</evidence>
<dbReference type="GeneID" id="66682468"/>
<proteinExistence type="predicted"/>
<dbReference type="InterPro" id="IPR000073">
    <property type="entry name" value="AB_hydrolase_1"/>
</dbReference>
<dbReference type="PANTHER" id="PTHR43329">
    <property type="entry name" value="EPOXIDE HYDROLASE"/>
    <property type="match status" value="1"/>
</dbReference>
<evidence type="ECO:0000259" key="2">
    <source>
        <dbReference type="Pfam" id="PF00561"/>
    </source>
</evidence>
<evidence type="ECO:0000313" key="4">
    <source>
        <dbReference type="Proteomes" id="UP000093748"/>
    </source>
</evidence>
<accession>A0A1A5J202</accession>
<gene>
    <name evidence="3" type="ORF">BAE39_17460</name>
</gene>
<dbReference type="Pfam" id="PF00561">
    <property type="entry name" value="Abhydrolase_1"/>
    <property type="match status" value="1"/>
</dbReference>
<dbReference type="PRINTS" id="PR00412">
    <property type="entry name" value="EPOXHYDRLASE"/>
</dbReference>
<protein>
    <submittedName>
        <fullName evidence="3">Hydrolase</fullName>
    </submittedName>
</protein>
<evidence type="ECO:0000256" key="1">
    <source>
        <dbReference type="ARBA" id="ARBA00022801"/>
    </source>
</evidence>
<sequence length="294" mass="31796">MQVSTVEIEGLSIAIREAGPAEAPAFLLLHGWPQSSYAFERVIGRLAADYRVVAPDLPCIGASQGMPRAGDKRTLARLMRGVAEACELRHLVVAGHDVGGQIVFALLREHPEILSGAVIMDVVIPGVAPWENIIRNPQIWHFAFHAVPALPETLVSGHQSAYFDFFFNVLSKDQASIPDDAREIYARAYSRPESLQAGFGWYRAFPEDAKANAKWAGKPIAVPVLYLRGAAEPGEIGDYVDGLRAAGLSNVAGDIIADSGHFVAEENPEALAIRLARFHREISAASAEPTGRRA</sequence>
<keyword evidence="1 3" id="KW-0378">Hydrolase</keyword>
<comment type="caution">
    <text evidence="3">The sequence shown here is derived from an EMBL/GenBank/DDBJ whole genome shotgun (WGS) entry which is preliminary data.</text>
</comment>
<dbReference type="EMBL" id="LZTJ01000023">
    <property type="protein sequence ID" value="OBP74157.1"/>
    <property type="molecule type" value="Genomic_DNA"/>
</dbReference>
<organism evidence="3 4">
    <name type="scientific">Rhizobium loti</name>
    <name type="common">Mesorhizobium loti</name>
    <dbReference type="NCBI Taxonomy" id="381"/>
    <lineage>
        <taxon>Bacteria</taxon>
        <taxon>Pseudomonadati</taxon>
        <taxon>Pseudomonadota</taxon>
        <taxon>Alphaproteobacteria</taxon>
        <taxon>Hyphomicrobiales</taxon>
        <taxon>Phyllobacteriaceae</taxon>
        <taxon>Mesorhizobium</taxon>
    </lineage>
</organism>
<dbReference type="GO" id="GO:0016787">
    <property type="term" value="F:hydrolase activity"/>
    <property type="evidence" value="ECO:0007669"/>
    <property type="project" value="UniProtKB-KW"/>
</dbReference>
<dbReference type="InterPro" id="IPR029058">
    <property type="entry name" value="AB_hydrolase_fold"/>
</dbReference>
<dbReference type="InterPro" id="IPR000639">
    <property type="entry name" value="Epox_hydrolase-like"/>
</dbReference>
<name>A0A1A5J202_RHILI</name>
<dbReference type="RefSeq" id="WP_032931425.1">
    <property type="nucleotide sequence ID" value="NZ_LZTH01000001.1"/>
</dbReference>
<feature type="domain" description="AB hydrolase-1" evidence="2">
    <location>
        <begin position="24"/>
        <end position="268"/>
    </location>
</feature>
<reference evidence="4" key="1">
    <citation type="submission" date="2016-06" db="EMBL/GenBank/DDBJ databases">
        <title>NZP2037 Pacbio-Illumina hybrid assembly.</title>
        <authorList>
            <person name="Ramsay J.P."/>
        </authorList>
    </citation>
    <scope>NUCLEOTIDE SEQUENCE [LARGE SCALE GENOMIC DNA]</scope>
    <source>
        <strain evidence="4">R7ANS::ICEMlSym2042</strain>
    </source>
</reference>